<reference evidence="7" key="1">
    <citation type="submission" date="2014-12" db="EMBL/GenBank/DDBJ databases">
        <title>Insight into the proteome of Arion vulgaris.</title>
        <authorList>
            <person name="Aradska J."/>
            <person name="Bulat T."/>
            <person name="Smidak R."/>
            <person name="Sarate P."/>
            <person name="Gangsoo J."/>
            <person name="Sialana F."/>
            <person name="Bilban M."/>
            <person name="Lubec G."/>
        </authorList>
    </citation>
    <scope>NUCLEOTIDE SEQUENCE</scope>
    <source>
        <tissue evidence="7">Skin</tissue>
    </source>
</reference>
<dbReference type="Pfam" id="PF05131">
    <property type="entry name" value="Pep3_Vps18"/>
    <property type="match status" value="1"/>
</dbReference>
<keyword evidence="4" id="KW-0862">Zinc</keyword>
<dbReference type="GO" id="GO:0030674">
    <property type="term" value="F:protein-macromolecule adaptor activity"/>
    <property type="evidence" value="ECO:0007669"/>
    <property type="project" value="TreeGrafter"/>
</dbReference>
<proteinExistence type="predicted"/>
<dbReference type="GO" id="GO:0006904">
    <property type="term" value="P:vesicle docking involved in exocytosis"/>
    <property type="evidence" value="ECO:0007669"/>
    <property type="project" value="TreeGrafter"/>
</dbReference>
<dbReference type="PANTHER" id="PTHR23323">
    <property type="entry name" value="VACUOLAR PROTEIN SORTING-ASSOCIATED PROTEIN"/>
    <property type="match status" value="1"/>
</dbReference>
<dbReference type="GO" id="GO:0008333">
    <property type="term" value="P:endosome to lysosome transport"/>
    <property type="evidence" value="ECO:0007669"/>
    <property type="project" value="TreeGrafter"/>
</dbReference>
<organism evidence="7">
    <name type="scientific">Arion vulgaris</name>
    <dbReference type="NCBI Taxonomy" id="1028688"/>
    <lineage>
        <taxon>Eukaryota</taxon>
        <taxon>Metazoa</taxon>
        <taxon>Spiralia</taxon>
        <taxon>Lophotrochozoa</taxon>
        <taxon>Mollusca</taxon>
        <taxon>Gastropoda</taxon>
        <taxon>Heterobranchia</taxon>
        <taxon>Euthyneura</taxon>
        <taxon>Panpulmonata</taxon>
        <taxon>Eupulmonata</taxon>
        <taxon>Stylommatophora</taxon>
        <taxon>Helicina</taxon>
        <taxon>Arionoidea</taxon>
        <taxon>Arionidae</taxon>
        <taxon>Arion</taxon>
    </lineage>
</organism>
<dbReference type="PANTHER" id="PTHR23323:SF26">
    <property type="entry name" value="VACUOLAR PROTEIN SORTING-ASSOCIATED PROTEIN 18 HOMOLOG"/>
    <property type="match status" value="1"/>
</dbReference>
<evidence type="ECO:0000313" key="6">
    <source>
        <dbReference type="EMBL" id="CEK93929.1"/>
    </source>
</evidence>
<dbReference type="GO" id="GO:0007032">
    <property type="term" value="P:endosome organization"/>
    <property type="evidence" value="ECO:0007669"/>
    <property type="project" value="TreeGrafter"/>
</dbReference>
<evidence type="ECO:0000256" key="3">
    <source>
        <dbReference type="ARBA" id="ARBA00022771"/>
    </source>
</evidence>
<keyword evidence="2" id="KW-0479">Metal-binding</keyword>
<evidence type="ECO:0000259" key="5">
    <source>
        <dbReference type="Pfam" id="PF05131"/>
    </source>
</evidence>
<gene>
    <name evidence="7" type="primary">ORF197990</name>
    <name evidence="6" type="synonym">ORF197978</name>
</gene>
<dbReference type="GO" id="GO:0031902">
    <property type="term" value="C:late endosome membrane"/>
    <property type="evidence" value="ECO:0007669"/>
    <property type="project" value="UniProtKB-SubCell"/>
</dbReference>
<name>A0A0B7BPA0_9EUPU</name>
<feature type="domain" description="Pep3/Vps18 beta-propeller" evidence="5">
    <location>
        <begin position="42"/>
        <end position="305"/>
    </location>
</feature>
<dbReference type="InterPro" id="IPR007810">
    <property type="entry name" value="Pep3/Vps18_beta-prop"/>
</dbReference>
<dbReference type="GO" id="GO:0007040">
    <property type="term" value="P:lysosome organization"/>
    <property type="evidence" value="ECO:0007669"/>
    <property type="project" value="TreeGrafter"/>
</dbReference>
<keyword evidence="3" id="KW-0863">Zinc-finger</keyword>
<sequence>MASILDQYEEESNRAAVRRPNQMTGDVIGPGFIDARLETDVPIFNKKKVNFKPPDPITHLVVANNFLIMAMSSNVLMRLDLEHPDEPDEVELPRAVDDSIYKIFLDPTGRHLIVSMSSQDNFYLSRNWKKPKPIAKMKGHLIESVGWNWQNANDNTSSAILLGTSKGLIFETELSVYEDSRFFQGNIEQYLKQLFRLSGKDKAEPVTGLEFDRMPNVDMNIYKYYILATTPGRLYQFIGHVSQSSEPPMFLSLFQQYESGAEHPQFLELPGDFGYSELHLFFPKFRQQALKFAWMAGPGIYYGDIM</sequence>
<dbReference type="EMBL" id="HACG01047065">
    <property type="protein sequence ID" value="CEK93930.1"/>
    <property type="molecule type" value="Transcribed_RNA"/>
</dbReference>
<protein>
    <recommendedName>
        <fullName evidence="5">Pep3/Vps18 beta-propeller domain-containing protein</fullName>
    </recommendedName>
</protein>
<dbReference type="GO" id="GO:0030897">
    <property type="term" value="C:HOPS complex"/>
    <property type="evidence" value="ECO:0007669"/>
    <property type="project" value="TreeGrafter"/>
</dbReference>
<dbReference type="AlphaFoldDB" id="A0A0B7BPA0"/>
<dbReference type="GO" id="GO:0008270">
    <property type="term" value="F:zinc ion binding"/>
    <property type="evidence" value="ECO:0007669"/>
    <property type="project" value="UniProtKB-KW"/>
</dbReference>
<evidence type="ECO:0000256" key="1">
    <source>
        <dbReference type="ARBA" id="ARBA00004492"/>
    </source>
</evidence>
<accession>A0A0B7BPA0</accession>
<dbReference type="EMBL" id="HACG01047064">
    <property type="protein sequence ID" value="CEK93929.1"/>
    <property type="molecule type" value="Transcribed_RNA"/>
</dbReference>
<evidence type="ECO:0000313" key="7">
    <source>
        <dbReference type="EMBL" id="CEK93930.1"/>
    </source>
</evidence>
<evidence type="ECO:0000256" key="2">
    <source>
        <dbReference type="ARBA" id="ARBA00022723"/>
    </source>
</evidence>
<dbReference type="GO" id="GO:0048284">
    <property type="term" value="P:organelle fusion"/>
    <property type="evidence" value="ECO:0007669"/>
    <property type="project" value="TreeGrafter"/>
</dbReference>
<evidence type="ECO:0000256" key="4">
    <source>
        <dbReference type="ARBA" id="ARBA00022833"/>
    </source>
</evidence>
<comment type="subcellular location">
    <subcellularLocation>
        <location evidence="1">Late endosome membrane</location>
        <topology evidence="1">Peripheral membrane protein</topology>
        <orientation evidence="1">Cytoplasmic side</orientation>
    </subcellularLocation>
</comment>